<dbReference type="Pfam" id="PF00216">
    <property type="entry name" value="Bac_DNA_binding"/>
    <property type="match status" value="1"/>
</dbReference>
<dbReference type="GO" id="GO:0003677">
    <property type="term" value="F:DNA binding"/>
    <property type="evidence" value="ECO:0007669"/>
    <property type="project" value="InterPro"/>
</dbReference>
<evidence type="ECO:0000313" key="1">
    <source>
        <dbReference type="EMBL" id="TQL85968.1"/>
    </source>
</evidence>
<dbReference type="Proteomes" id="UP000317209">
    <property type="component" value="Unassembled WGS sequence"/>
</dbReference>
<dbReference type="Gene3D" id="4.10.520.10">
    <property type="entry name" value="IHF-like DNA-binding proteins"/>
    <property type="match status" value="1"/>
</dbReference>
<dbReference type="InterPro" id="IPR010992">
    <property type="entry name" value="IHF-like_DNA-bd_dom_sf"/>
</dbReference>
<evidence type="ECO:0000313" key="2">
    <source>
        <dbReference type="Proteomes" id="UP000317209"/>
    </source>
</evidence>
<keyword evidence="2" id="KW-1185">Reference proteome</keyword>
<protein>
    <submittedName>
        <fullName evidence="1">Nucleoid protein Hbs</fullName>
    </submittedName>
</protein>
<dbReference type="InterPro" id="IPR000119">
    <property type="entry name" value="Hist_DNA-bd"/>
</dbReference>
<dbReference type="SUPFAM" id="SSF47729">
    <property type="entry name" value="IHF-like DNA-binding proteins"/>
    <property type="match status" value="1"/>
</dbReference>
<gene>
    <name evidence="1" type="ORF">FB560_1605</name>
</gene>
<comment type="caution">
    <text evidence="1">The sequence shown here is derived from an EMBL/GenBank/DDBJ whole genome shotgun (WGS) entry which is preliminary data.</text>
</comment>
<reference evidence="1 2" key="1">
    <citation type="submission" date="2019-06" db="EMBL/GenBank/DDBJ databases">
        <title>Sequencing the genomes of 1000 actinobacteria strains.</title>
        <authorList>
            <person name="Klenk H.-P."/>
        </authorList>
    </citation>
    <scope>NUCLEOTIDE SEQUENCE [LARGE SCALE GENOMIC DNA]</scope>
    <source>
        <strain evidence="1 2">DSM 20169</strain>
    </source>
</reference>
<organism evidence="1 2">
    <name type="scientific">Microbacterium saperdae</name>
    <dbReference type="NCBI Taxonomy" id="69368"/>
    <lineage>
        <taxon>Bacteria</taxon>
        <taxon>Bacillati</taxon>
        <taxon>Actinomycetota</taxon>
        <taxon>Actinomycetes</taxon>
        <taxon>Micrococcales</taxon>
        <taxon>Microbacteriaceae</taxon>
        <taxon>Microbacterium</taxon>
    </lineage>
</organism>
<dbReference type="EMBL" id="VFOX01000001">
    <property type="protein sequence ID" value="TQL85968.1"/>
    <property type="molecule type" value="Genomic_DNA"/>
</dbReference>
<dbReference type="AlphaFoldDB" id="A0A543BMH0"/>
<dbReference type="GO" id="GO:0030527">
    <property type="term" value="F:structural constituent of chromatin"/>
    <property type="evidence" value="ECO:0007669"/>
    <property type="project" value="InterPro"/>
</dbReference>
<proteinExistence type="predicted"/>
<name>A0A543BMH0_9MICO</name>
<sequence length="107" mass="12049">MNIMSTSKTLDANRVSKREFVQRFARRGGISVFAAQAAYNAMIDELLDLVSQGNTVTLTNFGKFYPQTHKGHRVQFGKDEGTGEVTDYTVLKFSATREVNRRVKVND</sequence>
<accession>A0A543BMH0</accession>